<feature type="transmembrane region" description="Helical" evidence="1">
    <location>
        <begin position="153"/>
        <end position="175"/>
    </location>
</feature>
<feature type="transmembrane region" description="Helical" evidence="1">
    <location>
        <begin position="98"/>
        <end position="127"/>
    </location>
</feature>
<accession>A0ABC9CGZ0</accession>
<name>A0ABC9CGZ0_9POAL</name>
<feature type="transmembrane region" description="Helical" evidence="1">
    <location>
        <begin position="187"/>
        <end position="207"/>
    </location>
</feature>
<dbReference type="EMBL" id="OZ075113">
    <property type="protein sequence ID" value="CAL5019782.1"/>
    <property type="molecule type" value="Genomic_DNA"/>
</dbReference>
<organism evidence="2 3">
    <name type="scientific">Urochloa decumbens</name>
    <dbReference type="NCBI Taxonomy" id="240449"/>
    <lineage>
        <taxon>Eukaryota</taxon>
        <taxon>Viridiplantae</taxon>
        <taxon>Streptophyta</taxon>
        <taxon>Embryophyta</taxon>
        <taxon>Tracheophyta</taxon>
        <taxon>Spermatophyta</taxon>
        <taxon>Magnoliopsida</taxon>
        <taxon>Liliopsida</taxon>
        <taxon>Poales</taxon>
        <taxon>Poaceae</taxon>
        <taxon>PACMAD clade</taxon>
        <taxon>Panicoideae</taxon>
        <taxon>Panicodae</taxon>
        <taxon>Paniceae</taxon>
        <taxon>Melinidinae</taxon>
        <taxon>Urochloa</taxon>
    </lineage>
</organism>
<sequence>MAAAAPQPPPAPPRAAEGGGFFAFLKDGVVVATRNSSLFLPLAALHAARSTAYFATKTLAFRSFAAAVDLDAYYEDGAVDGTLFFGLLIKFLAGRWRLLLPAGVAYIAAHVTLGLAIDAAIAAAAVATSSRSGEGQNMTFASFMGTKVKPGNLVGPMATAAFGGIVEWASVGVGMLAMPGVFFGTDVAVLVCLLFQFIAFLFTFFYVGVVRDVAVVASVAEPGLRGAGAVGRARRLMRGGRRLAQAALYSLVAWALHKAVWRMHAAAVARLPRSGLLGTAVPFSLDAVVVYLLVGALKVLCAATITAYYFDCRRTEGDKAGHRE</sequence>
<reference evidence="2 3" key="2">
    <citation type="submission" date="2024-10" db="EMBL/GenBank/DDBJ databases">
        <authorList>
            <person name="Ryan C."/>
        </authorList>
    </citation>
    <scope>NUCLEOTIDE SEQUENCE [LARGE SCALE GENOMIC DNA]</scope>
</reference>
<dbReference type="AlphaFoldDB" id="A0ABC9CGZ0"/>
<dbReference type="PANTHER" id="PTHR34483">
    <property type="entry name" value="OS09G0129800 PROTEIN"/>
    <property type="match status" value="1"/>
</dbReference>
<feature type="transmembrane region" description="Helical" evidence="1">
    <location>
        <begin position="243"/>
        <end position="261"/>
    </location>
</feature>
<protein>
    <submittedName>
        <fullName evidence="2">Uncharacterized protein</fullName>
    </submittedName>
</protein>
<gene>
    <name evidence="2" type="ORF">URODEC1_LOCUS74971</name>
</gene>
<keyword evidence="1" id="KW-0812">Transmembrane</keyword>
<dbReference type="Proteomes" id="UP001497457">
    <property type="component" value="Chromosome 3rd"/>
</dbReference>
<evidence type="ECO:0000256" key="1">
    <source>
        <dbReference type="SAM" id="Phobius"/>
    </source>
</evidence>
<evidence type="ECO:0000313" key="2">
    <source>
        <dbReference type="EMBL" id="CAL5019782.1"/>
    </source>
</evidence>
<evidence type="ECO:0000313" key="3">
    <source>
        <dbReference type="Proteomes" id="UP001497457"/>
    </source>
</evidence>
<keyword evidence="1" id="KW-1133">Transmembrane helix</keyword>
<dbReference type="PANTHER" id="PTHR34483:SF4">
    <property type="entry name" value="OS08G0256000 PROTEIN"/>
    <property type="match status" value="1"/>
</dbReference>
<proteinExistence type="predicted"/>
<reference evidence="3" key="1">
    <citation type="submission" date="2024-06" db="EMBL/GenBank/DDBJ databases">
        <authorList>
            <person name="Ryan C."/>
        </authorList>
    </citation>
    <scope>NUCLEOTIDE SEQUENCE [LARGE SCALE GENOMIC DNA]</scope>
</reference>
<keyword evidence="1" id="KW-0472">Membrane</keyword>
<feature type="transmembrane region" description="Helical" evidence="1">
    <location>
        <begin position="288"/>
        <end position="310"/>
    </location>
</feature>
<keyword evidence="3" id="KW-1185">Reference proteome</keyword>